<dbReference type="InterPro" id="IPR020752">
    <property type="entry name" value="Glu-tRNA-synth_I_codon-bd_sub1"/>
</dbReference>
<protein>
    <recommendedName>
        <fullName evidence="8">Glutamate--tRNA ligase</fullName>
        <ecNumber evidence="8">6.1.1.17</ecNumber>
    </recommendedName>
    <alternativeName>
        <fullName evidence="8">Glutamyl-tRNA synthetase</fullName>
        <shortName evidence="8">GluRS</shortName>
    </alternativeName>
</protein>
<keyword evidence="6 8" id="KW-0648">Protein biosynthesis</keyword>
<evidence type="ECO:0000259" key="9">
    <source>
        <dbReference type="Pfam" id="PF00749"/>
    </source>
</evidence>
<evidence type="ECO:0000313" key="12">
    <source>
        <dbReference type="Proteomes" id="UP000321034"/>
    </source>
</evidence>
<sequence>MSTPDPRTTTATGADVRVRFCPSPTGLPHVGLVRTALFNWAYARHHGGKLIFRIEDTDAARDSEESYAQLLDALRWLRIDWDEGVEVGGPHAPYRQSQRHDIYRDVLAKLVEAGVVYESYSTAEEIDERNAANGRAKQLGYDNYDRTLSDEQKAAFRAEGREPAWRLRVPDEDLTYVDLIRGEVTFPAGSFPDFVIVRAGGVPLYTFVNPVDDALMGITHVIRGEDLMPSTARQLSLYRALLEAGVTDFMPRFGHMPLVLGEEGNKKLSKRDPKADLFLQREKGFIHEGLLNYLALLGWSIAPDRDVFSLDELVAAFDIADVNPNPARFDQKKAESINGDHIRMLDASDFAERIVPYLAQAGVIDAIPTPEETAKIAASAPLVQERVQMLGEVPGMLGFLFTDEISYQEDALKGLPANAGDVLVACVGALELVPAEEFTAAGVQEALSHALVDELGLKPRVAYGPPRVALTGRRISPPLFESMELLGKAESIRRLGALVDHLAQ</sequence>
<dbReference type="GO" id="GO:0000049">
    <property type="term" value="F:tRNA binding"/>
    <property type="evidence" value="ECO:0007669"/>
    <property type="project" value="InterPro"/>
</dbReference>
<evidence type="ECO:0000259" key="10">
    <source>
        <dbReference type="Pfam" id="PF19269"/>
    </source>
</evidence>
<dbReference type="EMBL" id="VRSV01000001">
    <property type="protein sequence ID" value="TXK13329.1"/>
    <property type="molecule type" value="Genomic_DNA"/>
</dbReference>
<feature type="domain" description="Aminoacyl-tRNA synthetase class I anticodon-binding" evidence="10">
    <location>
        <begin position="350"/>
        <end position="497"/>
    </location>
</feature>
<dbReference type="GO" id="GO:0006424">
    <property type="term" value="P:glutamyl-tRNA aminoacylation"/>
    <property type="evidence" value="ECO:0007669"/>
    <property type="project" value="UniProtKB-UniRule"/>
</dbReference>
<evidence type="ECO:0000256" key="6">
    <source>
        <dbReference type="ARBA" id="ARBA00022917"/>
    </source>
</evidence>
<comment type="function">
    <text evidence="8">Catalyzes the attachment of glutamate to tRNA(Glu) in a two-step reaction: glutamate is first activated by ATP to form Glu-AMP and then transferred to the acceptor end of tRNA(Glu).</text>
</comment>
<dbReference type="InterPro" id="IPR004527">
    <property type="entry name" value="Glu-tRNA-ligase_bac/mito"/>
</dbReference>
<dbReference type="FunFam" id="3.40.50.620:FF:000149">
    <property type="entry name" value="Glutamate--tRNA ligase"/>
    <property type="match status" value="1"/>
</dbReference>
<keyword evidence="3 8" id="KW-0436">Ligase</keyword>
<evidence type="ECO:0000256" key="5">
    <source>
        <dbReference type="ARBA" id="ARBA00022840"/>
    </source>
</evidence>
<dbReference type="AlphaFoldDB" id="A0A5C8I4W3"/>
<dbReference type="RefSeq" id="WP_147893988.1">
    <property type="nucleotide sequence ID" value="NZ_BAAANR010000001.1"/>
</dbReference>
<accession>A0A5C8I4W3</accession>
<dbReference type="Gene3D" id="3.40.50.620">
    <property type="entry name" value="HUPs"/>
    <property type="match status" value="1"/>
</dbReference>
<dbReference type="SUPFAM" id="SSF52374">
    <property type="entry name" value="Nucleotidylyl transferase"/>
    <property type="match status" value="1"/>
</dbReference>
<dbReference type="InterPro" id="IPR000924">
    <property type="entry name" value="Glu/Gln-tRNA-synth"/>
</dbReference>
<dbReference type="InterPro" id="IPR020058">
    <property type="entry name" value="Glu/Gln-tRNA-synth_Ib_cat-dom"/>
</dbReference>
<keyword evidence="7 8" id="KW-0030">Aminoacyl-tRNA synthetase</keyword>
<evidence type="ECO:0000313" key="11">
    <source>
        <dbReference type="EMBL" id="TXK13329.1"/>
    </source>
</evidence>
<dbReference type="EC" id="6.1.1.17" evidence="8"/>
<dbReference type="PANTHER" id="PTHR43311:SF2">
    <property type="entry name" value="GLUTAMATE--TRNA LIGASE, MITOCHONDRIAL-RELATED"/>
    <property type="match status" value="1"/>
</dbReference>
<name>A0A5C8I4W3_9MICO</name>
<feature type="short sequence motif" description="'KMSKS' region" evidence="8">
    <location>
        <begin position="267"/>
        <end position="271"/>
    </location>
</feature>
<evidence type="ECO:0000256" key="2">
    <source>
        <dbReference type="ARBA" id="ARBA00022490"/>
    </source>
</evidence>
<dbReference type="GO" id="GO:0004818">
    <property type="term" value="F:glutamate-tRNA ligase activity"/>
    <property type="evidence" value="ECO:0007669"/>
    <property type="project" value="UniProtKB-UniRule"/>
</dbReference>
<dbReference type="Pfam" id="PF00749">
    <property type="entry name" value="tRNA-synt_1c"/>
    <property type="match status" value="1"/>
</dbReference>
<dbReference type="CDD" id="cd00808">
    <property type="entry name" value="GluRS_core"/>
    <property type="match status" value="1"/>
</dbReference>
<keyword evidence="12" id="KW-1185">Reference proteome</keyword>
<comment type="caution">
    <text evidence="8">Lacks conserved residue(s) required for the propagation of feature annotation.</text>
</comment>
<comment type="subcellular location">
    <subcellularLocation>
        <location evidence="8">Cytoplasm</location>
    </subcellularLocation>
</comment>
<feature type="binding site" evidence="8">
    <location>
        <position position="270"/>
    </location>
    <ligand>
        <name>ATP</name>
        <dbReference type="ChEBI" id="CHEBI:30616"/>
    </ligand>
</feature>
<dbReference type="InterPro" id="IPR008925">
    <property type="entry name" value="aa_tRNA-synth_I_cd-bd_sf"/>
</dbReference>
<comment type="caution">
    <text evidence="11">The sequence shown here is derived from an EMBL/GenBank/DDBJ whole genome shotgun (WGS) entry which is preliminary data.</text>
</comment>
<dbReference type="InterPro" id="IPR045462">
    <property type="entry name" value="aa-tRNA-synth_I_cd-bd"/>
</dbReference>
<comment type="catalytic activity">
    <reaction evidence="8">
        <text>tRNA(Glu) + L-glutamate + ATP = L-glutamyl-tRNA(Glu) + AMP + diphosphate</text>
        <dbReference type="Rhea" id="RHEA:23540"/>
        <dbReference type="Rhea" id="RHEA-COMP:9663"/>
        <dbReference type="Rhea" id="RHEA-COMP:9680"/>
        <dbReference type="ChEBI" id="CHEBI:29985"/>
        <dbReference type="ChEBI" id="CHEBI:30616"/>
        <dbReference type="ChEBI" id="CHEBI:33019"/>
        <dbReference type="ChEBI" id="CHEBI:78442"/>
        <dbReference type="ChEBI" id="CHEBI:78520"/>
        <dbReference type="ChEBI" id="CHEBI:456215"/>
        <dbReference type="EC" id="6.1.1.17"/>
    </reaction>
</comment>
<dbReference type="Gene3D" id="1.10.10.350">
    <property type="match status" value="1"/>
</dbReference>
<evidence type="ECO:0000256" key="1">
    <source>
        <dbReference type="ARBA" id="ARBA00007894"/>
    </source>
</evidence>
<keyword evidence="2 8" id="KW-0963">Cytoplasm</keyword>
<comment type="subunit">
    <text evidence="8">Monomer.</text>
</comment>
<dbReference type="InterPro" id="IPR014729">
    <property type="entry name" value="Rossmann-like_a/b/a_fold"/>
</dbReference>
<comment type="similarity">
    <text evidence="1 8">Belongs to the class-I aminoacyl-tRNA synthetase family. Glutamate--tRNA ligase type 1 subfamily.</text>
</comment>
<organism evidence="11 12">
    <name type="scientific">Microbacterium hatanonis</name>
    <dbReference type="NCBI Taxonomy" id="404366"/>
    <lineage>
        <taxon>Bacteria</taxon>
        <taxon>Bacillati</taxon>
        <taxon>Actinomycetota</taxon>
        <taxon>Actinomycetes</taxon>
        <taxon>Micrococcales</taxon>
        <taxon>Microbacteriaceae</taxon>
        <taxon>Microbacterium</taxon>
    </lineage>
</organism>
<gene>
    <name evidence="8" type="primary">gltX</name>
    <name evidence="11" type="ORF">FVP77_07960</name>
</gene>
<dbReference type="PANTHER" id="PTHR43311">
    <property type="entry name" value="GLUTAMATE--TRNA LIGASE"/>
    <property type="match status" value="1"/>
</dbReference>
<dbReference type="PRINTS" id="PR00987">
    <property type="entry name" value="TRNASYNTHGLU"/>
</dbReference>
<dbReference type="InterPro" id="IPR020061">
    <property type="entry name" value="Glu_tRNA_lig_a-bdl"/>
</dbReference>
<reference evidence="11 12" key="1">
    <citation type="submission" date="2019-08" db="EMBL/GenBank/DDBJ databases">
        <authorList>
            <person name="Dong K."/>
        </authorList>
    </citation>
    <scope>NUCLEOTIDE SEQUENCE [LARGE SCALE GENOMIC DNA]</scope>
    <source>
        <strain evidence="11 12">JCM14558</strain>
    </source>
</reference>
<dbReference type="NCBIfam" id="TIGR00464">
    <property type="entry name" value="gltX_bact"/>
    <property type="match status" value="1"/>
</dbReference>
<feature type="domain" description="Glutamyl/glutaminyl-tRNA synthetase class Ib catalytic" evidence="9">
    <location>
        <begin position="16"/>
        <end position="333"/>
    </location>
</feature>
<dbReference type="InterPro" id="IPR033910">
    <property type="entry name" value="GluRS_core"/>
</dbReference>
<dbReference type="Gene3D" id="1.10.1160.10">
    <property type="entry name" value="Glutamyl-trna Synthetase, Domain 2"/>
    <property type="match status" value="1"/>
</dbReference>
<evidence type="ECO:0000256" key="7">
    <source>
        <dbReference type="ARBA" id="ARBA00023146"/>
    </source>
</evidence>
<dbReference type="HAMAP" id="MF_00022">
    <property type="entry name" value="Glu_tRNA_synth_type1"/>
    <property type="match status" value="1"/>
</dbReference>
<keyword evidence="4 8" id="KW-0547">Nucleotide-binding</keyword>
<evidence type="ECO:0000256" key="3">
    <source>
        <dbReference type="ARBA" id="ARBA00022598"/>
    </source>
</evidence>
<feature type="short sequence motif" description="'HIGH' region" evidence="8">
    <location>
        <begin position="22"/>
        <end position="32"/>
    </location>
</feature>
<dbReference type="OrthoDB" id="9807503at2"/>
<dbReference type="GO" id="GO:0005829">
    <property type="term" value="C:cytosol"/>
    <property type="evidence" value="ECO:0007669"/>
    <property type="project" value="TreeGrafter"/>
</dbReference>
<dbReference type="GO" id="GO:0005524">
    <property type="term" value="F:ATP binding"/>
    <property type="evidence" value="ECO:0007669"/>
    <property type="project" value="UniProtKB-UniRule"/>
</dbReference>
<keyword evidence="5 8" id="KW-0067">ATP-binding</keyword>
<dbReference type="Pfam" id="PF19269">
    <property type="entry name" value="Anticodon_2"/>
    <property type="match status" value="1"/>
</dbReference>
<dbReference type="Gene3D" id="1.10.8.70">
    <property type="entry name" value="Glutamate-tRNA synthetase, class I, anticodon-binding domain 1"/>
    <property type="match status" value="1"/>
</dbReference>
<dbReference type="InterPro" id="IPR020751">
    <property type="entry name" value="aa-tRNA-synth_I_codon-bd_sub2"/>
</dbReference>
<dbReference type="SUPFAM" id="SSF48163">
    <property type="entry name" value="An anticodon-binding domain of class I aminoacyl-tRNA synthetases"/>
    <property type="match status" value="1"/>
</dbReference>
<evidence type="ECO:0000256" key="8">
    <source>
        <dbReference type="HAMAP-Rule" id="MF_00022"/>
    </source>
</evidence>
<evidence type="ECO:0000256" key="4">
    <source>
        <dbReference type="ARBA" id="ARBA00022741"/>
    </source>
</evidence>
<proteinExistence type="inferred from homology"/>
<dbReference type="Proteomes" id="UP000321034">
    <property type="component" value="Unassembled WGS sequence"/>
</dbReference>
<dbReference type="GO" id="GO:0008270">
    <property type="term" value="F:zinc ion binding"/>
    <property type="evidence" value="ECO:0007669"/>
    <property type="project" value="InterPro"/>
</dbReference>
<dbReference type="InterPro" id="IPR049940">
    <property type="entry name" value="GluQ/Sye"/>
</dbReference>
<dbReference type="Gene3D" id="3.90.800.10">
    <property type="entry name" value="Glutamyl-tRNA Synthetase, Domain 3"/>
    <property type="match status" value="1"/>
</dbReference>